<evidence type="ECO:0000256" key="10">
    <source>
        <dbReference type="SAM" id="MobiDB-lite"/>
    </source>
</evidence>
<evidence type="ECO:0000259" key="12">
    <source>
        <dbReference type="PROSITE" id="PS50199"/>
    </source>
</evidence>
<evidence type="ECO:0000259" key="11">
    <source>
        <dbReference type="PROSITE" id="PS50089"/>
    </source>
</evidence>
<accession>A0A8K1CQ45</accession>
<dbReference type="InterPro" id="IPR001876">
    <property type="entry name" value="Znf_RanBP2"/>
</dbReference>
<dbReference type="GO" id="GO:0005524">
    <property type="term" value="F:ATP binding"/>
    <property type="evidence" value="ECO:0007669"/>
    <property type="project" value="UniProtKB-KW"/>
</dbReference>
<dbReference type="Pfam" id="PF13920">
    <property type="entry name" value="zf-C3HC4_3"/>
    <property type="match status" value="1"/>
</dbReference>
<evidence type="ECO:0000256" key="3">
    <source>
        <dbReference type="ARBA" id="ARBA00022741"/>
    </source>
</evidence>
<dbReference type="OrthoDB" id="448448at2759"/>
<dbReference type="AlphaFoldDB" id="A0A8K1CQ45"/>
<dbReference type="InterPro" id="IPR001650">
    <property type="entry name" value="Helicase_C-like"/>
</dbReference>
<evidence type="ECO:0000259" key="14">
    <source>
        <dbReference type="PROSITE" id="PS51194"/>
    </source>
</evidence>
<protein>
    <recommendedName>
        <fullName evidence="1">RanBP-type and C3HC4-type zinc finger-containing protein 1</fullName>
    </recommendedName>
</protein>
<dbReference type="InterPro" id="IPR017907">
    <property type="entry name" value="Znf_RING_CS"/>
</dbReference>
<dbReference type="PROSITE" id="PS51194">
    <property type="entry name" value="HELICASE_CTER"/>
    <property type="match status" value="1"/>
</dbReference>
<reference evidence="15" key="1">
    <citation type="submission" date="2019-03" db="EMBL/GenBank/DDBJ databases">
        <title>Long read genome sequence of the mycoparasitic Pythium oligandrum ATCC 38472 isolated from sugarbeet rhizosphere.</title>
        <authorList>
            <person name="Gaulin E."/>
        </authorList>
    </citation>
    <scope>NUCLEOTIDE SEQUENCE</scope>
    <source>
        <strain evidence="15">ATCC 38472_TT</strain>
    </source>
</reference>
<dbReference type="InterPro" id="IPR013083">
    <property type="entry name" value="Znf_RING/FYVE/PHD"/>
</dbReference>
<dbReference type="SUPFAM" id="SSF57850">
    <property type="entry name" value="RING/U-box"/>
    <property type="match status" value="1"/>
</dbReference>
<dbReference type="PROSITE" id="PS00518">
    <property type="entry name" value="ZF_RING_1"/>
    <property type="match status" value="1"/>
</dbReference>
<dbReference type="InterPro" id="IPR000330">
    <property type="entry name" value="SNF2_N"/>
</dbReference>
<feature type="domain" description="RanBP2-type" evidence="12">
    <location>
        <begin position="2"/>
        <end position="25"/>
    </location>
</feature>
<evidence type="ECO:0000256" key="9">
    <source>
        <dbReference type="PROSITE-ProRule" id="PRU00322"/>
    </source>
</evidence>
<feature type="region of interest" description="Disordered" evidence="10">
    <location>
        <begin position="202"/>
        <end position="222"/>
    </location>
</feature>
<dbReference type="SUPFAM" id="SSF52540">
    <property type="entry name" value="P-loop containing nucleoside triphosphate hydrolases"/>
    <property type="match status" value="2"/>
</dbReference>
<dbReference type="SMART" id="SM00184">
    <property type="entry name" value="RING"/>
    <property type="match status" value="1"/>
</dbReference>
<dbReference type="Gene3D" id="3.40.50.10810">
    <property type="entry name" value="Tandem AAA-ATPase domain"/>
    <property type="match status" value="1"/>
</dbReference>
<keyword evidence="5" id="KW-0378">Hydrolase</keyword>
<dbReference type="Gene3D" id="3.40.50.300">
    <property type="entry name" value="P-loop containing nucleotide triphosphate hydrolases"/>
    <property type="match status" value="2"/>
</dbReference>
<dbReference type="InterPro" id="IPR027417">
    <property type="entry name" value="P-loop_NTPase"/>
</dbReference>
<evidence type="ECO:0000256" key="2">
    <source>
        <dbReference type="ARBA" id="ARBA00022723"/>
    </source>
</evidence>
<keyword evidence="6" id="KW-0347">Helicase</keyword>
<organism evidence="15 16">
    <name type="scientific">Pythium oligandrum</name>
    <name type="common">Mycoparasitic fungus</name>
    <dbReference type="NCBI Taxonomy" id="41045"/>
    <lineage>
        <taxon>Eukaryota</taxon>
        <taxon>Sar</taxon>
        <taxon>Stramenopiles</taxon>
        <taxon>Oomycota</taxon>
        <taxon>Peronosporomycetes</taxon>
        <taxon>Pythiales</taxon>
        <taxon>Pythiaceae</taxon>
        <taxon>Pythium</taxon>
    </lineage>
</organism>
<dbReference type="Gene3D" id="4.10.1060.10">
    <property type="entry name" value="Zinc finger, RanBP2-type"/>
    <property type="match status" value="1"/>
</dbReference>
<evidence type="ECO:0000256" key="7">
    <source>
        <dbReference type="ARBA" id="ARBA00022833"/>
    </source>
</evidence>
<comment type="caution">
    <text evidence="15">The sequence shown here is derived from an EMBL/GenBank/DDBJ whole genome shotgun (WGS) entry which is preliminary data.</text>
</comment>
<feature type="compositionally biased region" description="Polar residues" evidence="10">
    <location>
        <begin position="63"/>
        <end position="76"/>
    </location>
</feature>
<dbReference type="PROSITE" id="PS50089">
    <property type="entry name" value="ZF_RING_2"/>
    <property type="match status" value="1"/>
</dbReference>
<evidence type="ECO:0000256" key="1">
    <source>
        <dbReference type="ARBA" id="ARBA00017887"/>
    </source>
</evidence>
<feature type="domain" description="Helicase ATP-binding" evidence="13">
    <location>
        <begin position="439"/>
        <end position="618"/>
    </location>
</feature>
<dbReference type="PANTHER" id="PTHR45626:SF22">
    <property type="entry name" value="DNA REPAIR PROTEIN RAD5"/>
    <property type="match status" value="1"/>
</dbReference>
<dbReference type="InterPro" id="IPR014001">
    <property type="entry name" value="Helicase_ATP-bd"/>
</dbReference>
<dbReference type="InterPro" id="IPR038718">
    <property type="entry name" value="SNF2-like_sf"/>
</dbReference>
<dbReference type="PROSITE" id="PS50199">
    <property type="entry name" value="ZF_RANBP2_2"/>
    <property type="match status" value="1"/>
</dbReference>
<dbReference type="GO" id="GO:0004386">
    <property type="term" value="F:helicase activity"/>
    <property type="evidence" value="ECO:0007669"/>
    <property type="project" value="UniProtKB-KW"/>
</dbReference>
<evidence type="ECO:0000259" key="13">
    <source>
        <dbReference type="PROSITE" id="PS51192"/>
    </source>
</evidence>
<evidence type="ECO:0000256" key="4">
    <source>
        <dbReference type="ARBA" id="ARBA00022771"/>
    </source>
</evidence>
<dbReference type="Pfam" id="PF00271">
    <property type="entry name" value="Helicase_C"/>
    <property type="match status" value="1"/>
</dbReference>
<keyword evidence="2" id="KW-0479">Metal-binding</keyword>
<dbReference type="PROSITE" id="PS51192">
    <property type="entry name" value="HELICASE_ATP_BIND_1"/>
    <property type="match status" value="1"/>
</dbReference>
<gene>
    <name evidence="15" type="ORF">Poli38472_007418</name>
</gene>
<dbReference type="CDD" id="cd18008">
    <property type="entry name" value="DEXDc_SHPRH-like"/>
    <property type="match status" value="1"/>
</dbReference>
<feature type="compositionally biased region" description="Low complexity" evidence="10">
    <location>
        <begin position="202"/>
        <end position="214"/>
    </location>
</feature>
<evidence type="ECO:0000256" key="8">
    <source>
        <dbReference type="ARBA" id="ARBA00022840"/>
    </source>
</evidence>
<dbReference type="SMART" id="SM00487">
    <property type="entry name" value="DEXDc"/>
    <property type="match status" value="1"/>
</dbReference>
<feature type="domain" description="RING-type" evidence="11">
    <location>
        <begin position="826"/>
        <end position="866"/>
    </location>
</feature>
<dbReference type="CDD" id="cd18793">
    <property type="entry name" value="SF2_C_SNF"/>
    <property type="match status" value="1"/>
</dbReference>
<evidence type="ECO:0000256" key="6">
    <source>
        <dbReference type="ARBA" id="ARBA00022806"/>
    </source>
</evidence>
<dbReference type="PROSITE" id="PS01358">
    <property type="entry name" value="ZF_RANBP2_1"/>
    <property type="match status" value="1"/>
</dbReference>
<dbReference type="GO" id="GO:0008094">
    <property type="term" value="F:ATP-dependent activity, acting on DNA"/>
    <property type="evidence" value="ECO:0007669"/>
    <property type="project" value="TreeGrafter"/>
</dbReference>
<evidence type="ECO:0000313" key="16">
    <source>
        <dbReference type="Proteomes" id="UP000794436"/>
    </source>
</evidence>
<dbReference type="EMBL" id="SPLM01000003">
    <property type="protein sequence ID" value="TMW67746.1"/>
    <property type="molecule type" value="Genomic_DNA"/>
</dbReference>
<dbReference type="InterPro" id="IPR001841">
    <property type="entry name" value="Znf_RING"/>
</dbReference>
<feature type="domain" description="Helicase C-terminal" evidence="14">
    <location>
        <begin position="917"/>
        <end position="1077"/>
    </location>
</feature>
<keyword evidence="16" id="KW-1185">Reference proteome</keyword>
<dbReference type="Proteomes" id="UP000794436">
    <property type="component" value="Unassembled WGS sequence"/>
</dbReference>
<dbReference type="GO" id="GO:0005634">
    <property type="term" value="C:nucleus"/>
    <property type="evidence" value="ECO:0007669"/>
    <property type="project" value="TreeGrafter"/>
</dbReference>
<keyword evidence="3" id="KW-0547">Nucleotide-binding</keyword>
<dbReference type="Gene3D" id="3.30.40.10">
    <property type="entry name" value="Zinc/RING finger domain, C3HC4 (zinc finger)"/>
    <property type="match status" value="1"/>
</dbReference>
<keyword evidence="7" id="KW-0862">Zinc</keyword>
<keyword evidence="8" id="KW-0067">ATP-binding</keyword>
<dbReference type="GO" id="GO:0006281">
    <property type="term" value="P:DNA repair"/>
    <property type="evidence" value="ECO:0007669"/>
    <property type="project" value="TreeGrafter"/>
</dbReference>
<dbReference type="InterPro" id="IPR049730">
    <property type="entry name" value="SNF2/RAD54-like_C"/>
</dbReference>
<dbReference type="InterPro" id="IPR050628">
    <property type="entry name" value="SNF2_RAD54_helicase_TF"/>
</dbReference>
<evidence type="ECO:0000256" key="5">
    <source>
        <dbReference type="ARBA" id="ARBA00022801"/>
    </source>
</evidence>
<dbReference type="SMART" id="SM00547">
    <property type="entry name" value="ZnF_RBZ"/>
    <property type="match status" value="1"/>
</dbReference>
<evidence type="ECO:0000313" key="15">
    <source>
        <dbReference type="EMBL" id="TMW67746.1"/>
    </source>
</evidence>
<keyword evidence="4 9" id="KW-0863">Zinc-finger</keyword>
<dbReference type="Pfam" id="PF00176">
    <property type="entry name" value="SNF2-rel_dom"/>
    <property type="match status" value="1"/>
</dbReference>
<dbReference type="GO" id="GO:0008270">
    <property type="term" value="F:zinc ion binding"/>
    <property type="evidence" value="ECO:0007669"/>
    <property type="project" value="UniProtKB-KW"/>
</dbReference>
<feature type="region of interest" description="Disordered" evidence="10">
    <location>
        <begin position="34"/>
        <end position="79"/>
    </location>
</feature>
<name>A0A8K1CQ45_PYTOL</name>
<dbReference type="SMART" id="SM00490">
    <property type="entry name" value="HELICc"/>
    <property type="match status" value="1"/>
</dbReference>
<proteinExistence type="predicted"/>
<sequence>MAATRWSCARCTFENEPNATQCIVCMHRPVKELSNEPSVGARSAKTPTPPKKKARGTPPNTGKGKQQSLLMSVGSSKEQEAKRLEKKVQQMRELGIDLPRDDVLALLARNVYCVHVAASEYFERMAAMDAAQNASDATQNESVADAVQYFETRFLGAPYRLLGRTAMKGSITRAGARLAVGDRLLFQGENVGMKRGRGMAAPAASKPVASSSPSAAPPTTPSATAMGIVRILTMDNMPLGRLDRETEITFHPLLKEGLISLGGVCYDAPSSTDVFASFQIFVFVYVHPKAFEIFDEDHALFHLSDPLYSVLESIHSGAGDKTSLTSSLTSENQAPRDLDALFSAFAGSIDNTDDEKDDPAQELVQHLNGIELRSHQKQALSWMIWRETQAEVKAASSPPKSAMASANEDINPLWEKRYFQSQRTYFINPFEKIASLEPPAPPSPCLGGILADDMGMGKTMMLLSLIAHRKLYRSGTAGDTGSKTQRRGKTLIICPLSLLHQWKDEVHNRFKPQTLSVLVYYGDERETASFSIKSDIVLTTYGVLSSEFEKQKNGSSVLLGTEWDRVILDEAHSIKNRATTYFRACAALQAVHRWCLTGTPIQNSLSDLFSLLCFLRYEPWSRVAWWKRVIANPFEQGDDQALVRLKVILTPILLRRTKHSRDAHGKNIVELPPKHIEIAKLQFTEEEREFYQAVYDRSRAEFNGYVSSGAGMSSYIAIFALLLRLRQACDHPFLALGRNSEQAAAGDAIASENGKPTNSLLLQRETGETIESYFHRISKQLQKETSSGKIEAKKNTATENGSSTTSAYIQNVLTQIQEEGLDAQECPVCLDPPRHGVLTPCAHLLCEDCLRESLSNDPEGGCPVCRVPVEMSKVYSLAGIEAANAASQASVEATDNQESATVTSGNAELFLSTKLRRLIKDLCAIRDDNSRAADPAERRKIVIFSQWTHMLEMVADVLTHHKFRHCMFHGGMTQETRERVLHKFASDPETDVLVISLKAGGVGLNLTSASVVILLDPWWNPGVEDQAIDRVHRLGQTRDVIVKRYVVEDTVEDMILQLQQRKEKLAKNVLVAAKSAEDKNSERLSMEDLLAFFK</sequence>
<dbReference type="GO" id="GO:0016787">
    <property type="term" value="F:hydrolase activity"/>
    <property type="evidence" value="ECO:0007669"/>
    <property type="project" value="UniProtKB-KW"/>
</dbReference>
<dbReference type="PANTHER" id="PTHR45626">
    <property type="entry name" value="TRANSCRIPTION TERMINATION FACTOR 2-RELATED"/>
    <property type="match status" value="1"/>
</dbReference>